<gene>
    <name evidence="1" type="ORF">GALL_474570</name>
</gene>
<organism evidence="1">
    <name type="scientific">mine drainage metagenome</name>
    <dbReference type="NCBI Taxonomy" id="410659"/>
    <lineage>
        <taxon>unclassified sequences</taxon>
        <taxon>metagenomes</taxon>
        <taxon>ecological metagenomes</taxon>
    </lineage>
</organism>
<dbReference type="AlphaFoldDB" id="A0A1J5PJF0"/>
<dbReference type="EMBL" id="MLJW01003958">
    <property type="protein sequence ID" value="OIQ70928.1"/>
    <property type="molecule type" value="Genomic_DNA"/>
</dbReference>
<name>A0A1J5PJF0_9ZZZZ</name>
<comment type="caution">
    <text evidence="1">The sequence shown here is derived from an EMBL/GenBank/DDBJ whole genome shotgun (WGS) entry which is preliminary data.</text>
</comment>
<reference evidence="1" key="1">
    <citation type="submission" date="2016-10" db="EMBL/GenBank/DDBJ databases">
        <title>Sequence of Gallionella enrichment culture.</title>
        <authorList>
            <person name="Poehlein A."/>
            <person name="Muehling M."/>
            <person name="Daniel R."/>
        </authorList>
    </citation>
    <scope>NUCLEOTIDE SEQUENCE</scope>
</reference>
<accession>A0A1J5PJF0</accession>
<evidence type="ECO:0000313" key="1">
    <source>
        <dbReference type="EMBL" id="OIQ70928.1"/>
    </source>
</evidence>
<sequence length="111" mass="12054">MKQPEWPARTRAADTGHASTKAEEIVVSVLRCHAGAASVANPVELAAPRDLKMAYPRDPYLAKVAQASEPQRENLVYAEVLSCCRGVRVGDDGLYVLVLRDLKRPPLLTSG</sequence>
<protein>
    <submittedName>
        <fullName evidence="1">Uncharacterized protein</fullName>
    </submittedName>
</protein>
<proteinExistence type="predicted"/>